<dbReference type="Proteomes" id="UP000249396">
    <property type="component" value="Unassembled WGS sequence"/>
</dbReference>
<dbReference type="Gene3D" id="3.40.630.30">
    <property type="match status" value="1"/>
</dbReference>
<evidence type="ECO:0000256" key="4">
    <source>
        <dbReference type="ARBA" id="ARBA00022679"/>
    </source>
</evidence>
<dbReference type="Pfam" id="PF00583">
    <property type="entry name" value="Acetyltransf_1"/>
    <property type="match status" value="1"/>
</dbReference>
<accession>A0A2W4QIW2</accession>
<keyword evidence="3" id="KW-1277">Toxin-antitoxin system</keyword>
<evidence type="ECO:0000256" key="1">
    <source>
        <dbReference type="ARBA" id="ARBA00009342"/>
    </source>
</evidence>
<evidence type="ECO:0000256" key="3">
    <source>
        <dbReference type="ARBA" id="ARBA00022649"/>
    </source>
</evidence>
<keyword evidence="5" id="KW-0012">Acyltransferase</keyword>
<dbReference type="PANTHER" id="PTHR36449:SF1">
    <property type="entry name" value="ACETYLTRANSFERASE"/>
    <property type="match status" value="1"/>
</dbReference>
<comment type="caution">
    <text evidence="8">The sequence shown here is derived from an EMBL/GenBank/DDBJ whole genome shotgun (WGS) entry which is preliminary data.</text>
</comment>
<evidence type="ECO:0000256" key="5">
    <source>
        <dbReference type="ARBA" id="ARBA00023315"/>
    </source>
</evidence>
<reference evidence="8 9" key="1">
    <citation type="journal article" date="2018" name="Aquat. Microb. Ecol.">
        <title>Gammaproteobacterial methanotrophs dominate.</title>
        <authorList>
            <person name="Rissanen A.J."/>
            <person name="Saarenheimo J."/>
            <person name="Tiirola M."/>
            <person name="Peura S."/>
            <person name="Aalto S.L."/>
            <person name="Karvinen A."/>
            <person name="Nykanen H."/>
        </authorList>
    </citation>
    <scope>NUCLEOTIDE SEQUENCE [LARGE SCALE GENOMIC DNA]</scope>
    <source>
        <strain evidence="8">AMbin10</strain>
    </source>
</reference>
<keyword evidence="4 8" id="KW-0808">Transferase</keyword>
<dbReference type="InterPro" id="IPR016181">
    <property type="entry name" value="Acyl_CoA_acyltransferase"/>
</dbReference>
<comment type="catalytic activity">
    <reaction evidence="6">
        <text>glycyl-tRNA(Gly) + acetyl-CoA = N-acetylglycyl-tRNA(Gly) + CoA + H(+)</text>
        <dbReference type="Rhea" id="RHEA:81867"/>
        <dbReference type="Rhea" id="RHEA-COMP:9683"/>
        <dbReference type="Rhea" id="RHEA-COMP:19766"/>
        <dbReference type="ChEBI" id="CHEBI:15378"/>
        <dbReference type="ChEBI" id="CHEBI:57287"/>
        <dbReference type="ChEBI" id="CHEBI:57288"/>
        <dbReference type="ChEBI" id="CHEBI:78522"/>
        <dbReference type="ChEBI" id="CHEBI:232036"/>
    </reaction>
</comment>
<evidence type="ECO:0000256" key="2">
    <source>
        <dbReference type="ARBA" id="ARBA00022491"/>
    </source>
</evidence>
<dbReference type="SUPFAM" id="SSF55729">
    <property type="entry name" value="Acyl-CoA N-acyltransferases (Nat)"/>
    <property type="match status" value="1"/>
</dbReference>
<dbReference type="AlphaFoldDB" id="A0A2W4QIW2"/>
<dbReference type="EMBL" id="QJPH01000506">
    <property type="protein sequence ID" value="PZN71893.1"/>
    <property type="molecule type" value="Genomic_DNA"/>
</dbReference>
<name>A0A2W4QIW2_9GAMM</name>
<dbReference type="InterPro" id="IPR000182">
    <property type="entry name" value="GNAT_dom"/>
</dbReference>
<protein>
    <submittedName>
        <fullName evidence="8">GNAT family N-acetyltransferase</fullName>
    </submittedName>
</protein>
<evidence type="ECO:0000256" key="6">
    <source>
        <dbReference type="ARBA" id="ARBA00049880"/>
    </source>
</evidence>
<gene>
    <name evidence="8" type="ORF">DM484_25445</name>
</gene>
<evidence type="ECO:0000259" key="7">
    <source>
        <dbReference type="PROSITE" id="PS51186"/>
    </source>
</evidence>
<proteinExistence type="inferred from homology"/>
<dbReference type="PANTHER" id="PTHR36449">
    <property type="entry name" value="ACETYLTRANSFERASE-RELATED"/>
    <property type="match status" value="1"/>
</dbReference>
<sequence>MTGFRIEKLRRDHPLDAFTCGHEELDRFLIRYAFGNQQANASQTYLGLHGTEVIGFYSLVVGEVAFVDAPERLTKGLARHPVPIMLLARLAVSTAWQGRRIGSGLLKDAMQRTLQAADIGCIRAFAVHAKDASAKRFYERFGFVPSATDSLHLFRLIKDLRRSLEE</sequence>
<feature type="domain" description="N-acetyltransferase" evidence="7">
    <location>
        <begin position="4"/>
        <end position="161"/>
    </location>
</feature>
<keyword evidence="2" id="KW-0678">Repressor</keyword>
<evidence type="ECO:0000313" key="8">
    <source>
        <dbReference type="EMBL" id="PZN71893.1"/>
    </source>
</evidence>
<dbReference type="GO" id="GO:0016747">
    <property type="term" value="F:acyltransferase activity, transferring groups other than amino-acyl groups"/>
    <property type="evidence" value="ECO:0007669"/>
    <property type="project" value="InterPro"/>
</dbReference>
<evidence type="ECO:0000313" key="9">
    <source>
        <dbReference type="Proteomes" id="UP000249396"/>
    </source>
</evidence>
<organism evidence="8 9">
    <name type="scientific">Candidatus Methylumidiphilus alinenensis</name>
    <dbReference type="NCBI Taxonomy" id="2202197"/>
    <lineage>
        <taxon>Bacteria</taxon>
        <taxon>Pseudomonadati</taxon>
        <taxon>Pseudomonadota</taxon>
        <taxon>Gammaproteobacteria</taxon>
        <taxon>Methylococcales</taxon>
        <taxon>Candidatus Methylumidiphilus</taxon>
    </lineage>
</organism>
<dbReference type="PROSITE" id="PS51186">
    <property type="entry name" value="GNAT"/>
    <property type="match status" value="1"/>
</dbReference>
<comment type="similarity">
    <text evidence="1">Belongs to the acetyltransferase family. GNAT subfamily.</text>
</comment>